<organism evidence="4 5">
    <name type="scientific">Aliisedimentitalea scapharcae</name>
    <dbReference type="NCBI Taxonomy" id="1524259"/>
    <lineage>
        <taxon>Bacteria</taxon>
        <taxon>Pseudomonadati</taxon>
        <taxon>Pseudomonadota</taxon>
        <taxon>Alphaproteobacteria</taxon>
        <taxon>Rhodobacterales</taxon>
        <taxon>Roseobacteraceae</taxon>
        <taxon>Aliisedimentitalea</taxon>
    </lineage>
</organism>
<dbReference type="PANTHER" id="PTHR43861">
    <property type="entry name" value="TRANS-ACONITATE 2-METHYLTRANSFERASE-RELATED"/>
    <property type="match status" value="1"/>
</dbReference>
<protein>
    <submittedName>
        <fullName evidence="4">Class I SAM-dependent methyltransferase</fullName>
        <ecNumber evidence="4">2.1.-.-</ecNumber>
    </submittedName>
</protein>
<sequence>MTLSKLTDFDTLSYYQTAAPVYLGSGPEGTNRFLKDFLDHLPPGARILDLGCGGGHDSGEMIRRGFDVTACDGSTTIARQAESRIGQTVQVLRFQDLAFDQTFDAIWASASLLHVPRPALTQILTRVHRALRPGGWHLATYKAQGTEGRDSAGRYFNHLTVDDAHHRYQTAAAWQDLSVTSYSGGGYENATSGPWICVRARAAG</sequence>
<dbReference type="RefSeq" id="WP_406644975.1">
    <property type="nucleotide sequence ID" value="NZ_CP123584.1"/>
</dbReference>
<dbReference type="CDD" id="cd02440">
    <property type="entry name" value="AdoMet_MTases"/>
    <property type="match status" value="1"/>
</dbReference>
<proteinExistence type="predicted"/>
<dbReference type="EMBL" id="CP123584">
    <property type="protein sequence ID" value="WZK87690.1"/>
    <property type="molecule type" value="Genomic_DNA"/>
</dbReference>
<name>A0ABZ2XS95_9RHOB</name>
<feature type="domain" description="Methyltransferase" evidence="3">
    <location>
        <begin position="47"/>
        <end position="135"/>
    </location>
</feature>
<dbReference type="InterPro" id="IPR041698">
    <property type="entry name" value="Methyltransf_25"/>
</dbReference>
<evidence type="ECO:0000313" key="4">
    <source>
        <dbReference type="EMBL" id="WZK87690.1"/>
    </source>
</evidence>
<keyword evidence="2 4" id="KW-0808">Transferase</keyword>
<evidence type="ECO:0000259" key="3">
    <source>
        <dbReference type="Pfam" id="PF13649"/>
    </source>
</evidence>
<evidence type="ECO:0000256" key="1">
    <source>
        <dbReference type="ARBA" id="ARBA00022603"/>
    </source>
</evidence>
<dbReference type="PANTHER" id="PTHR43861:SF1">
    <property type="entry name" value="TRANS-ACONITATE 2-METHYLTRANSFERASE"/>
    <property type="match status" value="1"/>
</dbReference>
<evidence type="ECO:0000256" key="2">
    <source>
        <dbReference type="ARBA" id="ARBA00022679"/>
    </source>
</evidence>
<reference evidence="4 5" key="1">
    <citation type="submission" date="2023-04" db="EMBL/GenBank/DDBJ databases">
        <title>Complete genome sequence of Alisedimentitalea scapharcae.</title>
        <authorList>
            <person name="Rong J.-C."/>
            <person name="Yi M.-L."/>
            <person name="Zhao Q."/>
        </authorList>
    </citation>
    <scope>NUCLEOTIDE SEQUENCE [LARGE SCALE GENOMIC DNA]</scope>
    <source>
        <strain evidence="4 5">KCTC 42119</strain>
    </source>
</reference>
<keyword evidence="5" id="KW-1185">Reference proteome</keyword>
<dbReference type="Pfam" id="PF13649">
    <property type="entry name" value="Methyltransf_25"/>
    <property type="match status" value="1"/>
</dbReference>
<dbReference type="GO" id="GO:0032259">
    <property type="term" value="P:methylation"/>
    <property type="evidence" value="ECO:0007669"/>
    <property type="project" value="UniProtKB-KW"/>
</dbReference>
<gene>
    <name evidence="4" type="ORF">QEZ52_13855</name>
</gene>
<accession>A0ABZ2XS95</accession>
<keyword evidence="1 4" id="KW-0489">Methyltransferase</keyword>
<dbReference type="Proteomes" id="UP001623232">
    <property type="component" value="Chromosome"/>
</dbReference>
<evidence type="ECO:0000313" key="5">
    <source>
        <dbReference type="Proteomes" id="UP001623232"/>
    </source>
</evidence>
<dbReference type="SUPFAM" id="SSF53335">
    <property type="entry name" value="S-adenosyl-L-methionine-dependent methyltransferases"/>
    <property type="match status" value="1"/>
</dbReference>
<dbReference type="GO" id="GO:0008168">
    <property type="term" value="F:methyltransferase activity"/>
    <property type="evidence" value="ECO:0007669"/>
    <property type="project" value="UniProtKB-KW"/>
</dbReference>
<dbReference type="InterPro" id="IPR029063">
    <property type="entry name" value="SAM-dependent_MTases_sf"/>
</dbReference>
<dbReference type="Gene3D" id="3.40.50.150">
    <property type="entry name" value="Vaccinia Virus protein VP39"/>
    <property type="match status" value="1"/>
</dbReference>
<dbReference type="EC" id="2.1.-.-" evidence="4"/>